<dbReference type="InterPro" id="IPR007029">
    <property type="entry name" value="YHS_dom"/>
</dbReference>
<name>A0A0E3LKJ9_METBA</name>
<dbReference type="InterPro" id="IPR009078">
    <property type="entry name" value="Ferritin-like_SF"/>
</dbReference>
<dbReference type="SUPFAM" id="SSF47240">
    <property type="entry name" value="Ferritin-like"/>
    <property type="match status" value="1"/>
</dbReference>
<dbReference type="RefSeq" id="WP_011305636.1">
    <property type="nucleotide sequence ID" value="NZ_CP009526.1"/>
</dbReference>
<organism evidence="2 3">
    <name type="scientific">Methanosarcina barkeri str. Wiesmoor</name>
    <dbReference type="NCBI Taxonomy" id="1434109"/>
    <lineage>
        <taxon>Archaea</taxon>
        <taxon>Methanobacteriati</taxon>
        <taxon>Methanobacteriota</taxon>
        <taxon>Stenosarchaea group</taxon>
        <taxon>Methanomicrobia</taxon>
        <taxon>Methanosarcinales</taxon>
        <taxon>Methanosarcinaceae</taxon>
        <taxon>Methanosarcina</taxon>
    </lineage>
</organism>
<evidence type="ECO:0000313" key="2">
    <source>
        <dbReference type="EMBL" id="AKB49651.1"/>
    </source>
</evidence>
<evidence type="ECO:0000313" key="3">
    <source>
        <dbReference type="Proteomes" id="UP000033038"/>
    </source>
</evidence>
<dbReference type="HOGENOM" id="CLU_185152_1_2_2"/>
<gene>
    <name evidence="2" type="ORF">MSBRW_0398</name>
</gene>
<dbReference type="Pfam" id="PF04945">
    <property type="entry name" value="YHS"/>
    <property type="match status" value="1"/>
</dbReference>
<dbReference type="InterPro" id="IPR012348">
    <property type="entry name" value="RNR-like"/>
</dbReference>
<sequence length="62" mass="7299">MQMKGSGTRLDPVCDMNVTERDVTYKSDYKGRTYYFCSFECMKKFQDNPEKYISIHGKEAKV</sequence>
<accession>A0A0E3LKJ9</accession>
<dbReference type="GeneID" id="24821803"/>
<dbReference type="PATRIC" id="fig|1434109.4.peg.481"/>
<dbReference type="Gene3D" id="1.10.620.20">
    <property type="entry name" value="Ribonucleotide Reductase, subunit A"/>
    <property type="match status" value="1"/>
</dbReference>
<evidence type="ECO:0000259" key="1">
    <source>
        <dbReference type="Pfam" id="PF04945"/>
    </source>
</evidence>
<proteinExistence type="predicted"/>
<dbReference type="AlphaFoldDB" id="A0A0E3LKJ9"/>
<feature type="domain" description="YHS" evidence="1">
    <location>
        <begin position="11"/>
        <end position="53"/>
    </location>
</feature>
<dbReference type="GO" id="GO:0016491">
    <property type="term" value="F:oxidoreductase activity"/>
    <property type="evidence" value="ECO:0007669"/>
    <property type="project" value="InterPro"/>
</dbReference>
<dbReference type="Proteomes" id="UP000033038">
    <property type="component" value="Chromosome"/>
</dbReference>
<reference evidence="2 3" key="1">
    <citation type="submission" date="2014-07" db="EMBL/GenBank/DDBJ databases">
        <title>Methanogenic archaea and the global carbon cycle.</title>
        <authorList>
            <person name="Henriksen J.R."/>
            <person name="Luke J."/>
            <person name="Reinhart S."/>
            <person name="Benedict M.N."/>
            <person name="Youngblut N.D."/>
            <person name="Metcalf M.E."/>
            <person name="Whitaker R.J."/>
            <person name="Metcalf W.W."/>
        </authorList>
    </citation>
    <scope>NUCLEOTIDE SEQUENCE [LARGE SCALE GENOMIC DNA]</scope>
    <source>
        <strain evidence="2 3">Wiesmoor</strain>
    </source>
</reference>
<dbReference type="KEGG" id="mbw:MSBRW_0398"/>
<dbReference type="EMBL" id="CP009526">
    <property type="protein sequence ID" value="AKB49651.1"/>
    <property type="molecule type" value="Genomic_DNA"/>
</dbReference>
<protein>
    <submittedName>
        <fullName evidence="2">Small protein often clustered with efflux pumps</fullName>
    </submittedName>
</protein>